<dbReference type="AlphaFoldDB" id="A0A0C3S2C0"/>
<reference evidence="3 4" key="1">
    <citation type="journal article" date="2014" name="PLoS Genet.">
        <title>Analysis of the Phlebiopsis gigantea genome, transcriptome and secretome provides insight into its pioneer colonization strategies of wood.</title>
        <authorList>
            <person name="Hori C."/>
            <person name="Ishida T."/>
            <person name="Igarashi K."/>
            <person name="Samejima M."/>
            <person name="Suzuki H."/>
            <person name="Master E."/>
            <person name="Ferreira P."/>
            <person name="Ruiz-Duenas F.J."/>
            <person name="Held B."/>
            <person name="Canessa P."/>
            <person name="Larrondo L.F."/>
            <person name="Schmoll M."/>
            <person name="Druzhinina I.S."/>
            <person name="Kubicek C.P."/>
            <person name="Gaskell J.A."/>
            <person name="Kersten P."/>
            <person name="St John F."/>
            <person name="Glasner J."/>
            <person name="Sabat G."/>
            <person name="Splinter BonDurant S."/>
            <person name="Syed K."/>
            <person name="Yadav J."/>
            <person name="Mgbeahuruike A.C."/>
            <person name="Kovalchuk A."/>
            <person name="Asiegbu F.O."/>
            <person name="Lackner G."/>
            <person name="Hoffmeister D."/>
            <person name="Rencoret J."/>
            <person name="Gutierrez A."/>
            <person name="Sun H."/>
            <person name="Lindquist E."/>
            <person name="Barry K."/>
            <person name="Riley R."/>
            <person name="Grigoriev I.V."/>
            <person name="Henrissat B."/>
            <person name="Kues U."/>
            <person name="Berka R.M."/>
            <person name="Martinez A.T."/>
            <person name="Covert S.F."/>
            <person name="Blanchette R.A."/>
            <person name="Cullen D."/>
        </authorList>
    </citation>
    <scope>NUCLEOTIDE SEQUENCE [LARGE SCALE GENOMIC DNA]</scope>
    <source>
        <strain evidence="3 4">11061_1 CR5-6</strain>
    </source>
</reference>
<dbReference type="EMBL" id="KN840602">
    <property type="protein sequence ID" value="KIP03747.1"/>
    <property type="molecule type" value="Genomic_DNA"/>
</dbReference>
<dbReference type="PANTHER" id="PTHR40465">
    <property type="entry name" value="CHROMOSOME 1, WHOLE GENOME SHOTGUN SEQUENCE"/>
    <property type="match status" value="1"/>
</dbReference>
<feature type="transmembrane region" description="Helical" evidence="1">
    <location>
        <begin position="174"/>
        <end position="193"/>
    </location>
</feature>
<proteinExistence type="predicted"/>
<evidence type="ECO:0000259" key="2">
    <source>
        <dbReference type="Pfam" id="PF20152"/>
    </source>
</evidence>
<dbReference type="PANTHER" id="PTHR40465:SF1">
    <property type="entry name" value="DUF6534 DOMAIN-CONTAINING PROTEIN"/>
    <property type="match status" value="1"/>
</dbReference>
<protein>
    <recommendedName>
        <fullName evidence="2">DUF6534 domain-containing protein</fullName>
    </recommendedName>
</protein>
<keyword evidence="1" id="KW-0472">Membrane</keyword>
<evidence type="ECO:0000256" key="1">
    <source>
        <dbReference type="SAM" id="Phobius"/>
    </source>
</evidence>
<evidence type="ECO:0000313" key="4">
    <source>
        <dbReference type="Proteomes" id="UP000053257"/>
    </source>
</evidence>
<name>A0A0C3S2C0_PHLG1</name>
<keyword evidence="1" id="KW-0812">Transmembrane</keyword>
<feature type="transmembrane region" description="Helical" evidence="1">
    <location>
        <begin position="7"/>
        <end position="25"/>
    </location>
</feature>
<dbReference type="InterPro" id="IPR045339">
    <property type="entry name" value="DUF6534"/>
</dbReference>
<sequence length="222" mass="24881">MVGIIWLLDFLHSMMVFISTWISFVDRFGDVAGMDRIAWSVGPTVTLTASVTFFSHCFFIHRIYILSGGNKWLAYPSLVLVFFRVGAAAGSTSKMIILASYSRFSAEYAYIFTMGLCAAVILDVINTAAMCYYLRRNKSGFSTMNTIIDALILYTVETGAITSAVQIATLACWLSMPNNLIFLGLHFMIITIFRGRETVPCYVRQPRYFDENCTKPSGHNSE</sequence>
<dbReference type="Proteomes" id="UP000053257">
    <property type="component" value="Unassembled WGS sequence"/>
</dbReference>
<feature type="transmembrane region" description="Helical" evidence="1">
    <location>
        <begin position="37"/>
        <end position="60"/>
    </location>
</feature>
<dbReference type="HOGENOM" id="CLU_046025_14_1_1"/>
<accession>A0A0C3S2C0</accession>
<keyword evidence="4" id="KW-1185">Reference proteome</keyword>
<feature type="transmembrane region" description="Helical" evidence="1">
    <location>
        <begin position="109"/>
        <end position="134"/>
    </location>
</feature>
<organism evidence="3 4">
    <name type="scientific">Phlebiopsis gigantea (strain 11061_1 CR5-6)</name>
    <name type="common">White-rot fungus</name>
    <name type="synonym">Peniophora gigantea</name>
    <dbReference type="NCBI Taxonomy" id="745531"/>
    <lineage>
        <taxon>Eukaryota</taxon>
        <taxon>Fungi</taxon>
        <taxon>Dikarya</taxon>
        <taxon>Basidiomycota</taxon>
        <taxon>Agaricomycotina</taxon>
        <taxon>Agaricomycetes</taxon>
        <taxon>Polyporales</taxon>
        <taxon>Phanerochaetaceae</taxon>
        <taxon>Phlebiopsis</taxon>
    </lineage>
</organism>
<keyword evidence="1" id="KW-1133">Transmembrane helix</keyword>
<evidence type="ECO:0000313" key="3">
    <source>
        <dbReference type="EMBL" id="KIP03747.1"/>
    </source>
</evidence>
<dbReference type="Pfam" id="PF20152">
    <property type="entry name" value="DUF6534"/>
    <property type="match status" value="1"/>
</dbReference>
<gene>
    <name evidence="3" type="ORF">PHLGIDRAFT_226424</name>
</gene>
<feature type="transmembrane region" description="Helical" evidence="1">
    <location>
        <begin position="146"/>
        <end position="168"/>
    </location>
</feature>
<feature type="domain" description="DUF6534" evidence="2">
    <location>
        <begin position="119"/>
        <end position="188"/>
    </location>
</feature>
<dbReference type="STRING" id="745531.A0A0C3S2C0"/>
<dbReference type="OrthoDB" id="3206554at2759"/>